<name>A0A239GV12_9BURK</name>
<dbReference type="Pfam" id="PF12729">
    <property type="entry name" value="4HB_MCP_1"/>
    <property type="match status" value="1"/>
</dbReference>
<keyword evidence="8" id="KW-1185">Reference proteome</keyword>
<dbReference type="InterPro" id="IPR004089">
    <property type="entry name" value="MCPsignal_dom"/>
</dbReference>
<dbReference type="PROSITE" id="PS50111">
    <property type="entry name" value="CHEMOTAXIS_TRANSDUC_2"/>
    <property type="match status" value="1"/>
</dbReference>
<dbReference type="SMART" id="SM00283">
    <property type="entry name" value="MA"/>
    <property type="match status" value="1"/>
</dbReference>
<keyword evidence="5" id="KW-1133">Transmembrane helix</keyword>
<keyword evidence="4" id="KW-0807">Transducer</keyword>
<evidence type="ECO:0000256" key="1">
    <source>
        <dbReference type="ARBA" id="ARBA00004370"/>
    </source>
</evidence>
<dbReference type="InterPro" id="IPR024478">
    <property type="entry name" value="HlyB_4HB_MCP"/>
</dbReference>
<sequence length="580" mass="61477">MNIATLKVSTRLAIGFGMLVGLLLLLGGMGIKSMASIEKNLEAITRENNVQARLATNMRMTVTDRMIAIRNLILLTDAAEMQPEAERIKVQGKKYEEAEGKLNHLFATLPSTTADEKAMMVKLKEFENAALPIIDRVAQLGLANKNDEAIRIMIRDLRPVQFKWTGLLSELVEFEDKLNETAAADAEREYASARNLIIGTAALALLLAVIAAVAITRSLVNQLGAEPQYVAEVAGKIASGDLTVQIDAANARQNSLIHAIKTMRDNLAVIVGEVRTGTDTIATASSQIAAGNMDLSSRTEEQASSLEETASSMEELTSTVKQNADNARQANKLAETASEVAGRGGAVVAEVVQTMGAINDSSRKIVDIIGVIDGIAFQTNILALNAAVEAARAGEQGRGFAVVASEVRNLAQRSGAAAKEIKHLIDDSVEKVETGAKLVDQAGLTMKEIVDSVHRVTDIMEEITAASQEQTAGIDQINQAISQMDHVTQQNAGLVEEAASAAEAMQSQVQKLSEAVGVFRLHGSALSAEPSAAMALQAPAQRPRSGIKVLPKKQAAPRIIPAVPQGLAAAGVTGGDWAEF</sequence>
<dbReference type="CDD" id="cd11386">
    <property type="entry name" value="MCP_signal"/>
    <property type="match status" value="1"/>
</dbReference>
<comment type="subcellular location">
    <subcellularLocation>
        <location evidence="1">Membrane</location>
    </subcellularLocation>
</comment>
<keyword evidence="2" id="KW-0488">Methylation</keyword>
<accession>A0A239GV12</accession>
<dbReference type="PANTHER" id="PTHR43531:SF14">
    <property type="entry name" value="METHYL-ACCEPTING CHEMOTAXIS PROTEIN I-RELATED"/>
    <property type="match status" value="1"/>
</dbReference>
<protein>
    <submittedName>
        <fullName evidence="7">Methyl-accepting chemotaxis protein</fullName>
    </submittedName>
</protein>
<evidence type="ECO:0000256" key="5">
    <source>
        <dbReference type="SAM" id="Phobius"/>
    </source>
</evidence>
<dbReference type="InterPro" id="IPR051310">
    <property type="entry name" value="MCP_chemotaxis"/>
</dbReference>
<evidence type="ECO:0000256" key="3">
    <source>
        <dbReference type="ARBA" id="ARBA00029447"/>
    </source>
</evidence>
<organism evidence="7 8">
    <name type="scientific">Noviherbaspirillum humi</name>
    <dbReference type="NCBI Taxonomy" id="1688639"/>
    <lineage>
        <taxon>Bacteria</taxon>
        <taxon>Pseudomonadati</taxon>
        <taxon>Pseudomonadota</taxon>
        <taxon>Betaproteobacteria</taxon>
        <taxon>Burkholderiales</taxon>
        <taxon>Oxalobacteraceae</taxon>
        <taxon>Noviherbaspirillum</taxon>
    </lineage>
</organism>
<dbReference type="CDD" id="cd19411">
    <property type="entry name" value="MCP2201-like_sensor"/>
    <property type="match status" value="1"/>
</dbReference>
<dbReference type="OrthoDB" id="5441488at2"/>
<keyword evidence="5" id="KW-0812">Transmembrane</keyword>
<comment type="similarity">
    <text evidence="3">Belongs to the methyl-accepting chemotaxis (MCP) protein family.</text>
</comment>
<dbReference type="SUPFAM" id="SSF58104">
    <property type="entry name" value="Methyl-accepting chemotaxis protein (MCP) signaling domain"/>
    <property type="match status" value="1"/>
</dbReference>
<evidence type="ECO:0000313" key="8">
    <source>
        <dbReference type="Proteomes" id="UP000198284"/>
    </source>
</evidence>
<evidence type="ECO:0000256" key="2">
    <source>
        <dbReference type="ARBA" id="ARBA00022481"/>
    </source>
</evidence>
<dbReference type="InterPro" id="IPR047347">
    <property type="entry name" value="YvaQ-like_sensor"/>
</dbReference>
<gene>
    <name evidence="7" type="ORF">SAMN06265795_105207</name>
</gene>
<dbReference type="PRINTS" id="PR00260">
    <property type="entry name" value="CHEMTRNSDUCR"/>
</dbReference>
<proteinExistence type="inferred from homology"/>
<reference evidence="7 8" key="1">
    <citation type="submission" date="2017-06" db="EMBL/GenBank/DDBJ databases">
        <authorList>
            <person name="Kim H.J."/>
            <person name="Triplett B.A."/>
        </authorList>
    </citation>
    <scope>NUCLEOTIDE SEQUENCE [LARGE SCALE GENOMIC DNA]</scope>
    <source>
        <strain evidence="7 8">U15</strain>
    </source>
</reference>
<keyword evidence="5" id="KW-0472">Membrane</keyword>
<dbReference type="Proteomes" id="UP000198284">
    <property type="component" value="Unassembled WGS sequence"/>
</dbReference>
<dbReference type="GO" id="GO:0007165">
    <property type="term" value="P:signal transduction"/>
    <property type="evidence" value="ECO:0007669"/>
    <property type="project" value="UniProtKB-KW"/>
</dbReference>
<evidence type="ECO:0000313" key="7">
    <source>
        <dbReference type="EMBL" id="SNS72970.1"/>
    </source>
</evidence>
<dbReference type="RefSeq" id="WP_089399344.1">
    <property type="nucleotide sequence ID" value="NZ_FZOT01000005.1"/>
</dbReference>
<evidence type="ECO:0000256" key="4">
    <source>
        <dbReference type="PROSITE-ProRule" id="PRU00284"/>
    </source>
</evidence>
<feature type="transmembrane region" description="Helical" evidence="5">
    <location>
        <begin position="12"/>
        <end position="31"/>
    </location>
</feature>
<dbReference type="PANTHER" id="PTHR43531">
    <property type="entry name" value="PROTEIN ICFG"/>
    <property type="match status" value="1"/>
</dbReference>
<dbReference type="Pfam" id="PF00015">
    <property type="entry name" value="MCPsignal"/>
    <property type="match status" value="1"/>
</dbReference>
<dbReference type="EMBL" id="FZOT01000005">
    <property type="protein sequence ID" value="SNS72970.1"/>
    <property type="molecule type" value="Genomic_DNA"/>
</dbReference>
<feature type="domain" description="Methyl-accepting transducer" evidence="6">
    <location>
        <begin position="277"/>
        <end position="506"/>
    </location>
</feature>
<dbReference type="AlphaFoldDB" id="A0A239GV12"/>
<dbReference type="InterPro" id="IPR004090">
    <property type="entry name" value="Chemotax_Me-accpt_rcpt"/>
</dbReference>
<dbReference type="GO" id="GO:0004888">
    <property type="term" value="F:transmembrane signaling receptor activity"/>
    <property type="evidence" value="ECO:0007669"/>
    <property type="project" value="InterPro"/>
</dbReference>
<dbReference type="GO" id="GO:0006935">
    <property type="term" value="P:chemotaxis"/>
    <property type="evidence" value="ECO:0007669"/>
    <property type="project" value="InterPro"/>
</dbReference>
<dbReference type="GO" id="GO:0005886">
    <property type="term" value="C:plasma membrane"/>
    <property type="evidence" value="ECO:0007669"/>
    <property type="project" value="TreeGrafter"/>
</dbReference>
<dbReference type="Gene3D" id="1.10.287.950">
    <property type="entry name" value="Methyl-accepting chemotaxis protein"/>
    <property type="match status" value="1"/>
</dbReference>
<evidence type="ECO:0000259" key="6">
    <source>
        <dbReference type="PROSITE" id="PS50111"/>
    </source>
</evidence>
<dbReference type="FunFam" id="1.10.287.950:FF:000001">
    <property type="entry name" value="Methyl-accepting chemotaxis sensory transducer"/>
    <property type="match status" value="1"/>
</dbReference>